<organism evidence="2 3">
    <name type="scientific">Trichormus variabilis NIES-23</name>
    <dbReference type="NCBI Taxonomy" id="1973479"/>
    <lineage>
        <taxon>Bacteria</taxon>
        <taxon>Bacillati</taxon>
        <taxon>Cyanobacteriota</taxon>
        <taxon>Cyanophyceae</taxon>
        <taxon>Nostocales</taxon>
        <taxon>Nostocaceae</taxon>
        <taxon>Trichormus</taxon>
    </lineage>
</organism>
<dbReference type="PANTHER" id="PTHR35769">
    <property type="entry name" value="CALCINEURIN-LIKE METALLO-PHOSPHOESTERASE SUPERFAMILY PROTEIN"/>
    <property type="match status" value="1"/>
</dbReference>
<proteinExistence type="predicted"/>
<dbReference type="AlphaFoldDB" id="A0A1Z4KMU8"/>
<name>A0A1Z4KMU8_ANAVA</name>
<dbReference type="InterPro" id="IPR027629">
    <property type="entry name" value="DevT-like"/>
</dbReference>
<evidence type="ECO:0000313" key="3">
    <source>
        <dbReference type="Proteomes" id="UP000217507"/>
    </source>
</evidence>
<dbReference type="InterPro" id="IPR004843">
    <property type="entry name" value="Calcineurin-like_PHP"/>
</dbReference>
<reference evidence="2 3" key="1">
    <citation type="submission" date="2017-06" db="EMBL/GenBank/DDBJ databases">
        <title>Genome sequencing of cyanobaciteial culture collection at National Institute for Environmental Studies (NIES).</title>
        <authorList>
            <person name="Hirose Y."/>
            <person name="Shimura Y."/>
            <person name="Fujisawa T."/>
            <person name="Nakamura Y."/>
            <person name="Kawachi M."/>
        </authorList>
    </citation>
    <scope>NUCLEOTIDE SEQUENCE [LARGE SCALE GENOMIC DNA]</scope>
    <source>
        <strain evidence="2 3">NIES-23</strain>
    </source>
</reference>
<protein>
    <submittedName>
        <fullName evidence="2">Putative transcriptional factor for heterocyst differentiation DevT</fullName>
    </submittedName>
</protein>
<dbReference type="NCBIfam" id="TIGR04168">
    <property type="entry name" value="TIGR04168 family protein"/>
    <property type="match status" value="1"/>
</dbReference>
<accession>A0A1Z4KMU8</accession>
<sequence length="319" mass="35333">MLEIYGKESGMTSQKYQSKTLKIAVVGDIHDQWEVEDGMALKHLGVDLVLFVGDFGNESVEVVRAIASLNIPKAAVMGNHDAWYTATEWGRKKCPYDRTKEDWVQEQLDLLGSAHVGYGKLDFPEWNLTVVGGRPFSWGGHEWRFADICKERYGVTTLEESAQRIFASVKSAACETIIFLGHNGPSGLGDRPEDPCGKDWHPIGGDFGDPDLAEAISLTMTAGKQIALVTFGHMHHTLRHTKKELRKPIFKSPEGIVYLNAASVPRIVEGESGKLRNFSLVSLEAGEVTQASLIWVGEDFQVAKEEIFYERSTPVVPSV</sequence>
<dbReference type="SUPFAM" id="SSF56300">
    <property type="entry name" value="Metallo-dependent phosphatases"/>
    <property type="match status" value="1"/>
</dbReference>
<dbReference type="CDD" id="cd07397">
    <property type="entry name" value="MPP_NostocDevT-like"/>
    <property type="match status" value="1"/>
</dbReference>
<dbReference type="EMBL" id="AP018216">
    <property type="protein sequence ID" value="BAY70286.1"/>
    <property type="molecule type" value="Genomic_DNA"/>
</dbReference>
<dbReference type="PANTHER" id="PTHR35769:SF2">
    <property type="entry name" value="CALCINEURIN-LIKE METALLO-PHOSPHOESTERASE SUPERFAMILY PROTEIN"/>
    <property type="match status" value="1"/>
</dbReference>
<evidence type="ECO:0000259" key="1">
    <source>
        <dbReference type="Pfam" id="PF00149"/>
    </source>
</evidence>
<dbReference type="Gene3D" id="3.60.21.10">
    <property type="match status" value="1"/>
</dbReference>
<dbReference type="InterPro" id="IPR029052">
    <property type="entry name" value="Metallo-depent_PP-like"/>
</dbReference>
<gene>
    <name evidence="2" type="ORF">NIES23_30890</name>
</gene>
<evidence type="ECO:0000313" key="2">
    <source>
        <dbReference type="EMBL" id="BAY70286.1"/>
    </source>
</evidence>
<dbReference type="GO" id="GO:0016787">
    <property type="term" value="F:hydrolase activity"/>
    <property type="evidence" value="ECO:0007669"/>
    <property type="project" value="InterPro"/>
</dbReference>
<dbReference type="Proteomes" id="UP000217507">
    <property type="component" value="Chromosome"/>
</dbReference>
<dbReference type="Pfam" id="PF00149">
    <property type="entry name" value="Metallophos"/>
    <property type="match status" value="1"/>
</dbReference>
<feature type="domain" description="Calcineurin-like phosphoesterase" evidence="1">
    <location>
        <begin position="21"/>
        <end position="236"/>
    </location>
</feature>